<dbReference type="InterPro" id="IPR004968">
    <property type="entry name" value="DNA_primase/NTPase_C"/>
</dbReference>
<evidence type="ECO:0000259" key="1">
    <source>
        <dbReference type="Pfam" id="PF03288"/>
    </source>
</evidence>
<organism evidence="2 3">
    <name type="scientific">Phytophthora lilii</name>
    <dbReference type="NCBI Taxonomy" id="2077276"/>
    <lineage>
        <taxon>Eukaryota</taxon>
        <taxon>Sar</taxon>
        <taxon>Stramenopiles</taxon>
        <taxon>Oomycota</taxon>
        <taxon>Peronosporomycetes</taxon>
        <taxon>Peronosporales</taxon>
        <taxon>Peronosporaceae</taxon>
        <taxon>Phytophthora</taxon>
    </lineage>
</organism>
<feature type="domain" description="DNA primase/nucleoside triphosphatase C-terminal" evidence="1">
    <location>
        <begin position="49"/>
        <end position="88"/>
    </location>
</feature>
<dbReference type="EMBL" id="BSXW01012458">
    <property type="protein sequence ID" value="GMF65267.1"/>
    <property type="molecule type" value="Genomic_DNA"/>
</dbReference>
<proteinExistence type="predicted"/>
<sequence>MNVDVREGSIKALATEALADMAEASQDSIKAYWSDIANSTRKEITSDPYFVVSEDCIIIARKCAYESYKEWCAKNNEIVFKNRKFQSDTAYNSIVVKHRIKDTRFWKVQQTV</sequence>
<dbReference type="Pfam" id="PF03288">
    <property type="entry name" value="Pox_D5"/>
    <property type="match status" value="1"/>
</dbReference>
<gene>
    <name evidence="2" type="ORF">Plil01_001795600</name>
</gene>
<dbReference type="Proteomes" id="UP001165083">
    <property type="component" value="Unassembled WGS sequence"/>
</dbReference>
<protein>
    <submittedName>
        <fullName evidence="2">Unnamed protein product</fullName>
    </submittedName>
</protein>
<dbReference type="AlphaFoldDB" id="A0A9W6YJQ6"/>
<name>A0A9W6YJQ6_9STRA</name>
<reference evidence="2" key="1">
    <citation type="submission" date="2023-04" db="EMBL/GenBank/DDBJ databases">
        <title>Phytophthora lilii NBRC 32176.</title>
        <authorList>
            <person name="Ichikawa N."/>
            <person name="Sato H."/>
            <person name="Tonouchi N."/>
        </authorList>
    </citation>
    <scope>NUCLEOTIDE SEQUENCE</scope>
    <source>
        <strain evidence="2">NBRC 32176</strain>
    </source>
</reference>
<comment type="caution">
    <text evidence="2">The sequence shown here is derived from an EMBL/GenBank/DDBJ whole genome shotgun (WGS) entry which is preliminary data.</text>
</comment>
<evidence type="ECO:0000313" key="2">
    <source>
        <dbReference type="EMBL" id="GMF65267.1"/>
    </source>
</evidence>
<accession>A0A9W6YJQ6</accession>
<evidence type="ECO:0000313" key="3">
    <source>
        <dbReference type="Proteomes" id="UP001165083"/>
    </source>
</evidence>
<keyword evidence="3" id="KW-1185">Reference proteome</keyword>